<reference evidence="9 10" key="1">
    <citation type="submission" date="2018-11" db="EMBL/GenBank/DDBJ databases">
        <title>Genome sequence of Saitozyma podzolica DSM 27192.</title>
        <authorList>
            <person name="Aliyu H."/>
            <person name="Gorte O."/>
            <person name="Ochsenreither K."/>
        </authorList>
    </citation>
    <scope>NUCLEOTIDE SEQUENCE [LARGE SCALE GENOMIC DNA]</scope>
    <source>
        <strain evidence="9 10">DSM 27192</strain>
    </source>
</reference>
<keyword evidence="3" id="KW-0813">Transport</keyword>
<dbReference type="GO" id="GO:0005351">
    <property type="term" value="F:carbohydrate:proton symporter activity"/>
    <property type="evidence" value="ECO:0007669"/>
    <property type="project" value="TreeGrafter"/>
</dbReference>
<feature type="transmembrane region" description="Helical" evidence="7">
    <location>
        <begin position="420"/>
        <end position="437"/>
    </location>
</feature>
<dbReference type="Gene3D" id="1.20.1250.20">
    <property type="entry name" value="MFS general substrate transporter like domains"/>
    <property type="match status" value="1"/>
</dbReference>
<feature type="domain" description="Major facilitator superfamily (MFS) profile" evidence="8">
    <location>
        <begin position="35"/>
        <end position="472"/>
    </location>
</feature>
<comment type="caution">
    <text evidence="9">The sequence shown here is derived from an EMBL/GenBank/DDBJ whole genome shotgun (WGS) entry which is preliminary data.</text>
</comment>
<comment type="subcellular location">
    <subcellularLocation>
        <location evidence="1">Membrane</location>
        <topology evidence="1">Multi-pass membrane protein</topology>
    </subcellularLocation>
</comment>
<feature type="transmembrane region" description="Helical" evidence="7">
    <location>
        <begin position="325"/>
        <end position="342"/>
    </location>
</feature>
<proteinExistence type="inferred from homology"/>
<gene>
    <name evidence="9" type="ORF">EHS25_002216</name>
</gene>
<evidence type="ECO:0000256" key="5">
    <source>
        <dbReference type="ARBA" id="ARBA00022989"/>
    </source>
</evidence>
<keyword evidence="10" id="KW-1185">Reference proteome</keyword>
<dbReference type="PANTHER" id="PTHR48022">
    <property type="entry name" value="PLASTIDIC GLUCOSE TRANSPORTER 4"/>
    <property type="match status" value="1"/>
</dbReference>
<dbReference type="Pfam" id="PF00083">
    <property type="entry name" value="Sugar_tr"/>
    <property type="match status" value="1"/>
</dbReference>
<feature type="transmembrane region" description="Helical" evidence="7">
    <location>
        <begin position="283"/>
        <end position="305"/>
    </location>
</feature>
<protein>
    <recommendedName>
        <fullName evidence="8">Major facilitator superfamily (MFS) profile domain-containing protein</fullName>
    </recommendedName>
</protein>
<evidence type="ECO:0000313" key="9">
    <source>
        <dbReference type="EMBL" id="RSH89665.1"/>
    </source>
</evidence>
<dbReference type="FunFam" id="1.20.1250.20:FF:000134">
    <property type="entry name" value="MFS sugar transporter protein"/>
    <property type="match status" value="1"/>
</dbReference>
<evidence type="ECO:0000313" key="10">
    <source>
        <dbReference type="Proteomes" id="UP000279259"/>
    </source>
</evidence>
<keyword evidence="4 7" id="KW-0812">Transmembrane</keyword>
<feature type="transmembrane region" description="Helical" evidence="7">
    <location>
        <begin position="162"/>
        <end position="187"/>
    </location>
</feature>
<dbReference type="InterPro" id="IPR036259">
    <property type="entry name" value="MFS_trans_sf"/>
</dbReference>
<name>A0A427YER3_9TREE</name>
<dbReference type="InterPro" id="IPR050360">
    <property type="entry name" value="MFS_Sugar_Transporters"/>
</dbReference>
<dbReference type="EMBL" id="RSCD01000013">
    <property type="protein sequence ID" value="RSH89665.1"/>
    <property type="molecule type" value="Genomic_DNA"/>
</dbReference>
<evidence type="ECO:0000256" key="1">
    <source>
        <dbReference type="ARBA" id="ARBA00004141"/>
    </source>
</evidence>
<feature type="transmembrane region" description="Helical" evidence="7">
    <location>
        <begin position="73"/>
        <end position="91"/>
    </location>
</feature>
<sequence length="529" mass="57896">MAPGDATGPINFHDLPNNTNKWWFLDPCLRWNMVHCIGLCGTLYFAGYDGSLFNGLQGLEQWQEYYGNPSGNLLGLAGAALYLPSVVTAFVADYISTKYGRRWAIWIGSVIVIGGACVNSASTSFGMYIGGRAFMGVGSALCLTAGPALLQEVAHPRYRATIGGFYTGIYYIAAIISGWTCYAMIGVEGTKAFRIPCYLQILGPALVLILTCTCPESPRWLVHRGHLDEAKHVLAKYHANGDFDDPLVNHQMKEITAALADEEASNKVSYMDFLRTPANRRRLIVLLATSVGTNWVGNALVSYYLASILRSVGITSPTQIEALNGGLAIYNLFVSSFACLYVEEIGRRVLWLTSTIGMLVSYIVITGLSAGFAENGSKALGTAVIPMLFIFYGFYDIAWTPLAYAYPVEILPFHMRIKGMALWVSIQNVAIAVNTWVNPIALDAIAWKYYLVYVVIIAIFAVIIYLWFPETKGLSMEEVTFVFDAGRSGGRSAAALRLQELAQAGSQVESEEIKAPIEHIEVNEATHIA</sequence>
<accession>A0A427YER3</accession>
<evidence type="ECO:0000256" key="4">
    <source>
        <dbReference type="ARBA" id="ARBA00022692"/>
    </source>
</evidence>
<organism evidence="9 10">
    <name type="scientific">Saitozyma podzolica</name>
    <dbReference type="NCBI Taxonomy" id="1890683"/>
    <lineage>
        <taxon>Eukaryota</taxon>
        <taxon>Fungi</taxon>
        <taxon>Dikarya</taxon>
        <taxon>Basidiomycota</taxon>
        <taxon>Agaricomycotina</taxon>
        <taxon>Tremellomycetes</taxon>
        <taxon>Tremellales</taxon>
        <taxon>Trimorphomycetaceae</taxon>
        <taxon>Saitozyma</taxon>
    </lineage>
</organism>
<evidence type="ECO:0000256" key="2">
    <source>
        <dbReference type="ARBA" id="ARBA00010992"/>
    </source>
</evidence>
<dbReference type="PROSITE" id="PS50850">
    <property type="entry name" value="MFS"/>
    <property type="match status" value="1"/>
</dbReference>
<feature type="transmembrane region" description="Helical" evidence="7">
    <location>
        <begin position="127"/>
        <end position="150"/>
    </location>
</feature>
<dbReference type="Proteomes" id="UP000279259">
    <property type="component" value="Unassembled WGS sequence"/>
</dbReference>
<feature type="transmembrane region" description="Helical" evidence="7">
    <location>
        <begin position="103"/>
        <end position="121"/>
    </location>
</feature>
<comment type="similarity">
    <text evidence="2">Belongs to the major facilitator superfamily. Sugar transporter (TC 2.A.1.1) family.</text>
</comment>
<evidence type="ECO:0000256" key="7">
    <source>
        <dbReference type="SAM" id="Phobius"/>
    </source>
</evidence>
<feature type="transmembrane region" description="Helical" evidence="7">
    <location>
        <begin position="379"/>
        <end position="399"/>
    </location>
</feature>
<dbReference type="InterPro" id="IPR020846">
    <property type="entry name" value="MFS_dom"/>
</dbReference>
<evidence type="ECO:0000259" key="8">
    <source>
        <dbReference type="PROSITE" id="PS50850"/>
    </source>
</evidence>
<dbReference type="InterPro" id="IPR005828">
    <property type="entry name" value="MFS_sugar_transport-like"/>
</dbReference>
<keyword evidence="5 7" id="KW-1133">Transmembrane helix</keyword>
<feature type="transmembrane region" description="Helical" evidence="7">
    <location>
        <begin position="349"/>
        <end position="373"/>
    </location>
</feature>
<dbReference type="PANTHER" id="PTHR48022:SF52">
    <property type="entry name" value="SUGAR TRANSPORTER, PUTATIVE-RELATED"/>
    <property type="match status" value="1"/>
</dbReference>
<evidence type="ECO:0000256" key="6">
    <source>
        <dbReference type="ARBA" id="ARBA00023136"/>
    </source>
</evidence>
<feature type="transmembrane region" description="Helical" evidence="7">
    <location>
        <begin position="449"/>
        <end position="468"/>
    </location>
</feature>
<evidence type="ECO:0000256" key="3">
    <source>
        <dbReference type="ARBA" id="ARBA00022448"/>
    </source>
</evidence>
<dbReference type="GO" id="GO:0016020">
    <property type="term" value="C:membrane"/>
    <property type="evidence" value="ECO:0007669"/>
    <property type="project" value="UniProtKB-SubCell"/>
</dbReference>
<dbReference type="OrthoDB" id="6133115at2759"/>
<dbReference type="SUPFAM" id="SSF103473">
    <property type="entry name" value="MFS general substrate transporter"/>
    <property type="match status" value="1"/>
</dbReference>
<dbReference type="AlphaFoldDB" id="A0A427YER3"/>
<keyword evidence="6 7" id="KW-0472">Membrane</keyword>